<comment type="similarity">
    <text evidence="3">Belongs to the methyl-coenzyme M reductase beta subunit family.</text>
</comment>
<organism evidence="11">
    <name type="scientific">Candidatus Methanogaster sp. ANME-2c ERB4</name>
    <dbReference type="NCBI Taxonomy" id="2759911"/>
    <lineage>
        <taxon>Archaea</taxon>
        <taxon>Methanobacteriati</taxon>
        <taxon>Methanobacteriota</taxon>
        <taxon>Stenosarchaea group</taxon>
        <taxon>Methanomicrobia</taxon>
        <taxon>Methanosarcinales</taxon>
        <taxon>ANME-2 cluster</taxon>
        <taxon>Candidatus Methanogasteraceae</taxon>
        <taxon>Candidatus Methanogaster</taxon>
    </lineage>
</organism>
<keyword evidence="6 8" id="KW-0484">Methanogenesis</keyword>
<dbReference type="InterPro" id="IPR022680">
    <property type="entry name" value="Me_CoM_Rdtase_bsu_N"/>
</dbReference>
<evidence type="ECO:0000256" key="8">
    <source>
        <dbReference type="PIRNR" id="PIRNR000263"/>
    </source>
</evidence>
<dbReference type="SUPFAM" id="SSF55088">
    <property type="entry name" value="Methyl-coenzyme M reductase subunits"/>
    <property type="match status" value="1"/>
</dbReference>
<name>A0A7G9YNF4_9EURY</name>
<evidence type="ECO:0000259" key="9">
    <source>
        <dbReference type="Pfam" id="PF02241"/>
    </source>
</evidence>
<dbReference type="NCBIfam" id="TIGR03257">
    <property type="entry name" value="met_CoM_red_bet"/>
    <property type="match status" value="1"/>
</dbReference>
<evidence type="ECO:0000256" key="3">
    <source>
        <dbReference type="ARBA" id="ARBA00010675"/>
    </source>
</evidence>
<comment type="subunit">
    <text evidence="4">MCR is a hexamer of two alpha, two beta, and two gamma chains, forming a dimer of heterotrimers.</text>
</comment>
<dbReference type="Pfam" id="PF02241">
    <property type="entry name" value="MCR_beta"/>
    <property type="match status" value="1"/>
</dbReference>
<dbReference type="GO" id="GO:0050524">
    <property type="term" value="F:coenzyme-B sulfoethylthiotransferase activity"/>
    <property type="evidence" value="ECO:0007669"/>
    <property type="project" value="UniProtKB-UniRule"/>
</dbReference>
<feature type="domain" description="Methyl-coenzyme M reductase beta subunit N-terminal" evidence="10">
    <location>
        <begin position="3"/>
        <end position="184"/>
    </location>
</feature>
<keyword evidence="5 8" id="KW-0808">Transferase</keyword>
<dbReference type="InterPro" id="IPR008924">
    <property type="entry name" value="Me_CoM_Rdtase_asu/bsu_C"/>
</dbReference>
<dbReference type="EC" id="2.8.4.1" evidence="8"/>
<dbReference type="AlphaFoldDB" id="A0A7G9YNF4"/>
<dbReference type="SUPFAM" id="SSF48081">
    <property type="entry name" value="Methyl-coenzyme M reductase alpha and beta chain C-terminal domain"/>
    <property type="match status" value="1"/>
</dbReference>
<evidence type="ECO:0000256" key="6">
    <source>
        <dbReference type="ARBA" id="ARBA00022994"/>
    </source>
</evidence>
<dbReference type="InterPro" id="IPR009024">
    <property type="entry name" value="Me_CoM_Rdtase_Fd-like_fold"/>
</dbReference>
<dbReference type="InterPro" id="IPR015823">
    <property type="entry name" value="Me_CoM_Rdtase_asu_N_sub2"/>
</dbReference>
<comment type="cofactor">
    <cofactor evidence="1">
        <name>coenzyme F430</name>
        <dbReference type="ChEBI" id="CHEBI:60540"/>
    </cofactor>
</comment>
<evidence type="ECO:0000256" key="7">
    <source>
        <dbReference type="ARBA" id="ARBA00047772"/>
    </source>
</evidence>
<dbReference type="GO" id="GO:0015948">
    <property type="term" value="P:methanogenesis"/>
    <property type="evidence" value="ECO:0007669"/>
    <property type="project" value="UniProtKB-UniRule"/>
</dbReference>
<dbReference type="InterPro" id="IPR003179">
    <property type="entry name" value="Me_CoM_Rdtase_bsu"/>
</dbReference>
<dbReference type="InterPro" id="IPR022679">
    <property type="entry name" value="Me_CoM_Rdtase_bsu_C"/>
</dbReference>
<gene>
    <name evidence="11" type="primary">mcrB</name>
    <name evidence="11" type="ORF">HIGBABBE_00011</name>
</gene>
<evidence type="ECO:0000256" key="2">
    <source>
        <dbReference type="ARBA" id="ARBA00005149"/>
    </source>
</evidence>
<accession>A0A7G9YNF4</accession>
<dbReference type="UniPathway" id="UPA00646">
    <property type="reaction ID" value="UER00699"/>
</dbReference>
<dbReference type="Pfam" id="PF02783">
    <property type="entry name" value="MCR_beta_N"/>
    <property type="match status" value="1"/>
</dbReference>
<proteinExistence type="inferred from homology"/>
<dbReference type="Gene3D" id="3.30.70.470">
    <property type="match status" value="1"/>
</dbReference>
<evidence type="ECO:0000256" key="5">
    <source>
        <dbReference type="ARBA" id="ARBA00022679"/>
    </source>
</evidence>
<feature type="domain" description="Methyl-coenzyme M reductase beta subunit C-terminal" evidence="9">
    <location>
        <begin position="186"/>
        <end position="432"/>
    </location>
</feature>
<dbReference type="EMBL" id="MT631382">
    <property type="protein sequence ID" value="QNO49538.1"/>
    <property type="molecule type" value="Genomic_DNA"/>
</dbReference>
<dbReference type="PIRSF" id="PIRSF000263">
    <property type="entry name" value="Meth_CoM_rd_beta"/>
    <property type="match status" value="1"/>
</dbReference>
<reference evidence="11" key="1">
    <citation type="submission" date="2020-06" db="EMBL/GenBank/DDBJ databases">
        <title>Unique genomic features of the anaerobic methanotrophic archaea.</title>
        <authorList>
            <person name="Chadwick G.L."/>
            <person name="Skennerton C.T."/>
            <person name="Laso-Perez R."/>
            <person name="Leu A.O."/>
            <person name="Speth D.R."/>
            <person name="Yu H."/>
            <person name="Morgan-Lang C."/>
            <person name="Hatzenpichler R."/>
            <person name="Goudeau D."/>
            <person name="Malmstrom R."/>
            <person name="Brazelton W.J."/>
            <person name="Woyke T."/>
            <person name="Hallam S.J."/>
            <person name="Tyson G.W."/>
            <person name="Wegener G."/>
            <person name="Boetius A."/>
            <person name="Orphan V."/>
        </authorList>
    </citation>
    <scope>NUCLEOTIDE SEQUENCE</scope>
</reference>
<comment type="subunit">
    <text evidence="8">Hexamer of two alpha, two beta, and two gamma chains.</text>
</comment>
<dbReference type="Gene3D" id="1.20.840.10">
    <property type="entry name" value="Methyl-coenzyme M reductase, alpha/beta subunit, C-terminal"/>
    <property type="match status" value="1"/>
</dbReference>
<comment type="catalytic activity">
    <reaction evidence="7">
        <text>coenzyme B + methyl-coenzyme M = methane + coenzyme M-coenzyme B heterodisulfide</text>
        <dbReference type="Rhea" id="RHEA:12532"/>
        <dbReference type="ChEBI" id="CHEBI:16183"/>
        <dbReference type="ChEBI" id="CHEBI:58286"/>
        <dbReference type="ChEBI" id="CHEBI:58411"/>
        <dbReference type="ChEBI" id="CHEBI:58596"/>
        <dbReference type="EC" id="2.8.4.1"/>
    </reaction>
    <physiologicalReaction direction="left-to-right" evidence="7">
        <dbReference type="Rhea" id="RHEA:12533"/>
    </physiologicalReaction>
</comment>
<evidence type="ECO:0000256" key="4">
    <source>
        <dbReference type="ARBA" id="ARBA00011155"/>
    </source>
</evidence>
<evidence type="ECO:0000313" key="11">
    <source>
        <dbReference type="EMBL" id="QNO49538.1"/>
    </source>
</evidence>
<protein>
    <recommendedName>
        <fullName evidence="8">Methyl-coenzyme M reductase subunit beta</fullName>
        <ecNumber evidence="8">2.8.4.1</ecNumber>
    </recommendedName>
    <alternativeName>
        <fullName evidence="8">Coenzyme-B sulfoethylthiotransferase beta</fullName>
    </alternativeName>
</protein>
<evidence type="ECO:0000259" key="10">
    <source>
        <dbReference type="Pfam" id="PF02783"/>
    </source>
</evidence>
<evidence type="ECO:0000256" key="1">
    <source>
        <dbReference type="ARBA" id="ARBA00001952"/>
    </source>
</evidence>
<comment type="pathway">
    <text evidence="2 8">One-carbon metabolism; methyl-coenzyme M reduction; methane from methyl-coenzyme M: step 1/1.</text>
</comment>
<sequence length="434" mass="46223">MADTIDLYDDRGKKLKGDVDLQAISPLKNSAILSMVNTVKRTVAVNLAGIEKACKNASYGGQSRHLPGREVDIDPTAKADKIAARVKELIQVEKGDDTEVTVLGGGKFMRVAAPTRRIEAGAEYVAGMTCTAAALVEALREEYNLGLYDTPYVKNAVWGTYPQTMDMKGGNVLSVLSIPQNDEGLGFALRNIMANHLAMLSQRNAMNCAAISSILEHCGVFEMGQAIGLFERYQLLALAYQGLNANNMVYDMVKSNGKTGTIGTVVQETVGRAIDDGVISVDKTMPSGYKVYKANDVCMWNAYCAAGTMAATMVNCGALRGAQAVSSTLLYFNDMIEKETSLPGCDWGRVEGTAVGFSFFSHSIYGGGGPGVFNGNHVVTRHSTGMAIPCVAVAVALDSGTQMFSPESTSAIVLDTFQDVPIMMNPLKEVAAAV</sequence>